<protein>
    <submittedName>
        <fullName evidence="2">Acyclic terpene utilization AtuA family protein</fullName>
    </submittedName>
</protein>
<evidence type="ECO:0000313" key="2">
    <source>
        <dbReference type="EMBL" id="MBW7573197.1"/>
    </source>
</evidence>
<keyword evidence="3" id="KW-1185">Reference proteome</keyword>
<dbReference type="InterPro" id="IPR010839">
    <property type="entry name" value="AtuA_N"/>
</dbReference>
<feature type="domain" description="Acyclic terpene utilisation N-terminal" evidence="1">
    <location>
        <begin position="93"/>
        <end position="401"/>
    </location>
</feature>
<reference evidence="2 3" key="1">
    <citation type="submission" date="2021-03" db="EMBL/GenBank/DDBJ databases">
        <title>Caproiciproducens sp. nov. isolated from feces of cow.</title>
        <authorList>
            <person name="Choi J.-Y."/>
        </authorList>
    </citation>
    <scope>NUCLEOTIDE SEQUENCE [LARGE SCALE GENOMIC DNA]</scope>
    <source>
        <strain evidence="2 3">AGMB10547</strain>
    </source>
</reference>
<organism evidence="2 3">
    <name type="scientific">Caproiciproducens faecalis</name>
    <dbReference type="NCBI Taxonomy" id="2820301"/>
    <lineage>
        <taxon>Bacteria</taxon>
        <taxon>Bacillati</taxon>
        <taxon>Bacillota</taxon>
        <taxon>Clostridia</taxon>
        <taxon>Eubacteriales</taxon>
        <taxon>Acutalibacteraceae</taxon>
        <taxon>Caproiciproducens</taxon>
    </lineage>
</organism>
<proteinExistence type="predicted"/>
<dbReference type="RefSeq" id="WP_219965587.1">
    <property type="nucleotide sequence ID" value="NZ_JAGFNZ010000003.1"/>
</dbReference>
<sequence>MKTCKILMPIGSLGGGINPEAFDNGLSMKPDVIAVDAGSTDSGPAYLANGMCKYSRAMLKNDLEICTVGGKKLGIPVFVGTCGTCGTDNMVDLCAEIVEEIYREKGYTGKIAKVYSQQDPEVLKKKFDEGKIHELEGAPTITKETFDECTNIVALMGSEPYIKAYEDGADVVLCGRTTDTAIIAALPIKMGCNEGAAWHGAKTVECGSQCTDDTDAKGVFLTVDEKGFQVTTLLPKAHCTPYSVSAHMLYENADPYHLTEPAGTVLTEDAVYTQVDERSVYVTGSKFEHAKQYTMKIEGACITGYQTISLVGIADRAVMADPELWIKNISEYVNRYIHKLGISPEDYSFAFKAYGYNAVISGPVPAGTPAPREIGMLLTVTAKTQDLATQISKVFNPYLLHFPADPNAQLPSFAFPFSPAHIPRGATYEFRMHHVVETDDPFELVRFKYIDIK</sequence>
<dbReference type="Pfam" id="PF07287">
    <property type="entry name" value="AtuA"/>
    <property type="match status" value="1"/>
</dbReference>
<name>A0ABS7DQ66_9FIRM</name>
<evidence type="ECO:0000259" key="1">
    <source>
        <dbReference type="Pfam" id="PF07287"/>
    </source>
</evidence>
<comment type="caution">
    <text evidence="2">The sequence shown here is derived from an EMBL/GenBank/DDBJ whole genome shotgun (WGS) entry which is preliminary data.</text>
</comment>
<evidence type="ECO:0000313" key="3">
    <source>
        <dbReference type="Proteomes" id="UP000719942"/>
    </source>
</evidence>
<accession>A0ABS7DQ66</accession>
<dbReference type="EMBL" id="JAGFNZ010000003">
    <property type="protein sequence ID" value="MBW7573197.1"/>
    <property type="molecule type" value="Genomic_DNA"/>
</dbReference>
<dbReference type="Proteomes" id="UP000719942">
    <property type="component" value="Unassembled WGS sequence"/>
</dbReference>
<gene>
    <name evidence="2" type="ORF">J5W02_10275</name>
</gene>